<proteinExistence type="predicted"/>
<keyword evidence="3" id="KW-1185">Reference proteome</keyword>
<reference evidence="2" key="1">
    <citation type="submission" date="2023-03" db="EMBL/GenBank/DDBJ databases">
        <title>Massive genome expansion in bonnet fungi (Mycena s.s.) driven by repeated elements and novel gene families across ecological guilds.</title>
        <authorList>
            <consortium name="Lawrence Berkeley National Laboratory"/>
            <person name="Harder C.B."/>
            <person name="Miyauchi S."/>
            <person name="Viragh M."/>
            <person name="Kuo A."/>
            <person name="Thoen E."/>
            <person name="Andreopoulos B."/>
            <person name="Lu D."/>
            <person name="Skrede I."/>
            <person name="Drula E."/>
            <person name="Henrissat B."/>
            <person name="Morin E."/>
            <person name="Kohler A."/>
            <person name="Barry K."/>
            <person name="LaButti K."/>
            <person name="Morin E."/>
            <person name="Salamov A."/>
            <person name="Lipzen A."/>
            <person name="Mereny Z."/>
            <person name="Hegedus B."/>
            <person name="Baldrian P."/>
            <person name="Stursova M."/>
            <person name="Weitz H."/>
            <person name="Taylor A."/>
            <person name="Grigoriev I.V."/>
            <person name="Nagy L.G."/>
            <person name="Martin F."/>
            <person name="Kauserud H."/>
        </authorList>
    </citation>
    <scope>NUCLEOTIDE SEQUENCE</scope>
    <source>
        <strain evidence="2">CBHHK173m</strain>
    </source>
</reference>
<dbReference type="AlphaFoldDB" id="A0AAD6XHI7"/>
<evidence type="ECO:0000313" key="2">
    <source>
        <dbReference type="EMBL" id="KAJ7075375.1"/>
    </source>
</evidence>
<accession>A0AAD6XHI7</accession>
<gene>
    <name evidence="2" type="ORF">B0H15DRAFT_656912</name>
</gene>
<evidence type="ECO:0000256" key="1">
    <source>
        <dbReference type="SAM" id="MobiDB-lite"/>
    </source>
</evidence>
<sequence>MRRTLGDSKTSRIAPLRGARASRLRCTDTIYRRPASGIEWSGQNPDLPPLSGCRASRPRCPDTTYRLPASGVMARDPKIPLSALIVPIFSSRRFAPVASHWQSSPNAHHRWTSRDSQTLSRVSQIFLLGAPRRVEFFDHLTFFILQRSDLRRA</sequence>
<name>A0AAD6XHI7_9AGAR</name>
<protein>
    <submittedName>
        <fullName evidence="2">Uncharacterized protein</fullName>
    </submittedName>
</protein>
<dbReference type="Proteomes" id="UP001222325">
    <property type="component" value="Unassembled WGS sequence"/>
</dbReference>
<feature type="region of interest" description="Disordered" evidence="1">
    <location>
        <begin position="1"/>
        <end position="20"/>
    </location>
</feature>
<comment type="caution">
    <text evidence="2">The sequence shown here is derived from an EMBL/GenBank/DDBJ whole genome shotgun (WGS) entry which is preliminary data.</text>
</comment>
<feature type="compositionally biased region" description="Basic and acidic residues" evidence="1">
    <location>
        <begin position="1"/>
        <end position="10"/>
    </location>
</feature>
<organism evidence="2 3">
    <name type="scientific">Mycena belliarum</name>
    <dbReference type="NCBI Taxonomy" id="1033014"/>
    <lineage>
        <taxon>Eukaryota</taxon>
        <taxon>Fungi</taxon>
        <taxon>Dikarya</taxon>
        <taxon>Basidiomycota</taxon>
        <taxon>Agaricomycotina</taxon>
        <taxon>Agaricomycetes</taxon>
        <taxon>Agaricomycetidae</taxon>
        <taxon>Agaricales</taxon>
        <taxon>Marasmiineae</taxon>
        <taxon>Mycenaceae</taxon>
        <taxon>Mycena</taxon>
    </lineage>
</organism>
<evidence type="ECO:0000313" key="3">
    <source>
        <dbReference type="Proteomes" id="UP001222325"/>
    </source>
</evidence>
<dbReference type="EMBL" id="JARJCN010000097">
    <property type="protein sequence ID" value="KAJ7075375.1"/>
    <property type="molecule type" value="Genomic_DNA"/>
</dbReference>